<feature type="transmembrane region" description="Helical" evidence="1">
    <location>
        <begin position="99"/>
        <end position="124"/>
    </location>
</feature>
<name>A0ABT9I5Y5_9GAMM</name>
<dbReference type="EMBL" id="JAPJDZ010000313">
    <property type="protein sequence ID" value="MDP5138805.1"/>
    <property type="molecule type" value="Genomic_DNA"/>
</dbReference>
<organism evidence="2 3">
    <name type="scientific">Rheinheimera baltica</name>
    <dbReference type="NCBI Taxonomy" id="67576"/>
    <lineage>
        <taxon>Bacteria</taxon>
        <taxon>Pseudomonadati</taxon>
        <taxon>Pseudomonadota</taxon>
        <taxon>Gammaproteobacteria</taxon>
        <taxon>Chromatiales</taxon>
        <taxon>Chromatiaceae</taxon>
        <taxon>Rheinheimera</taxon>
    </lineage>
</organism>
<feature type="transmembrane region" description="Helical" evidence="1">
    <location>
        <begin position="20"/>
        <end position="41"/>
    </location>
</feature>
<evidence type="ECO:0000256" key="1">
    <source>
        <dbReference type="SAM" id="Phobius"/>
    </source>
</evidence>
<accession>A0ABT9I5Y5</accession>
<evidence type="ECO:0000313" key="2">
    <source>
        <dbReference type="EMBL" id="MDP5138805.1"/>
    </source>
</evidence>
<keyword evidence="1" id="KW-0472">Membrane</keyword>
<reference evidence="2 3" key="1">
    <citation type="submission" date="2022-11" db="EMBL/GenBank/DDBJ databases">
        <title>Viruses from the air-sea interface of a natural surface slick.</title>
        <authorList>
            <person name="Rahlff J."/>
            <person name="Holmfeldt K."/>
        </authorList>
    </citation>
    <scope>NUCLEOTIDE SEQUENCE [LARGE SCALE GENOMIC DNA]</scope>
    <source>
        <strain evidence="2 3">SMS4</strain>
    </source>
</reference>
<keyword evidence="1" id="KW-0812">Transmembrane</keyword>
<sequence length="125" mass="13714">MHYSSHNKLTEKPVMQATDWINAAINVVIGGLLGVAVEGLARLITTALWPLAVVIPLLAVVLFFCMTLFDTVVDWFFPSGIRPARKPHMSRRLPLARRLSLPVGLVIGVVLAKLDVANSVIGWFL</sequence>
<dbReference type="Proteomes" id="UP001231109">
    <property type="component" value="Unassembled WGS sequence"/>
</dbReference>
<protein>
    <submittedName>
        <fullName evidence="2">Uncharacterized protein</fullName>
    </submittedName>
</protein>
<comment type="caution">
    <text evidence="2">The sequence shown here is derived from an EMBL/GenBank/DDBJ whole genome shotgun (WGS) entry which is preliminary data.</text>
</comment>
<dbReference type="RefSeq" id="WP_305977896.1">
    <property type="nucleotide sequence ID" value="NZ_JAPJDZ010000313.1"/>
</dbReference>
<keyword evidence="1" id="KW-1133">Transmembrane helix</keyword>
<evidence type="ECO:0000313" key="3">
    <source>
        <dbReference type="Proteomes" id="UP001231109"/>
    </source>
</evidence>
<proteinExistence type="predicted"/>
<keyword evidence="3" id="KW-1185">Reference proteome</keyword>
<gene>
    <name evidence="2" type="ORF">ORJ04_22930</name>
</gene>
<feature type="transmembrane region" description="Helical" evidence="1">
    <location>
        <begin position="47"/>
        <end position="78"/>
    </location>
</feature>